<dbReference type="Pfam" id="PF01183">
    <property type="entry name" value="Glyco_hydro_25"/>
    <property type="match status" value="1"/>
</dbReference>
<dbReference type="PROSITE" id="PS51904">
    <property type="entry name" value="GLYCOSYL_HYDROL_F25_2"/>
    <property type="match status" value="1"/>
</dbReference>
<evidence type="ECO:0000256" key="1">
    <source>
        <dbReference type="ARBA" id="ARBA00010646"/>
    </source>
</evidence>
<dbReference type="GO" id="GO:0003796">
    <property type="term" value="F:lysozyme activity"/>
    <property type="evidence" value="ECO:0007669"/>
    <property type="project" value="InterPro"/>
</dbReference>
<gene>
    <name evidence="4" type="ORF">D6B99_03295</name>
</gene>
<evidence type="ECO:0000256" key="3">
    <source>
        <dbReference type="ARBA" id="ARBA00023295"/>
    </source>
</evidence>
<dbReference type="Proteomes" id="UP000266118">
    <property type="component" value="Chromosome"/>
</dbReference>
<dbReference type="PANTHER" id="PTHR34135">
    <property type="entry name" value="LYSOZYME"/>
    <property type="match status" value="1"/>
</dbReference>
<dbReference type="SUPFAM" id="SSF51445">
    <property type="entry name" value="(Trans)glycosidases"/>
    <property type="match status" value="1"/>
</dbReference>
<dbReference type="Gene3D" id="3.20.20.80">
    <property type="entry name" value="Glycosidases"/>
    <property type="match status" value="1"/>
</dbReference>
<sequence length="262" mass="30719">MPNKKRKKKNKRSIRNSLFWMLLLLILFSLAMLAIWQKMNKSVYFVYYKGFNIDIPENLSIHGIDISNHQNSIKWAMVKAMQEKNVSINFIFIKATEGLSSIDLQFKKNWQEARSQGIVRGAYHFFIATKSGKAQAENFIKNVTLLPGDLPPAVDIEQLYGVSPKVMQRELNAYLVRIEEHYKVRPIIYSYASFYDSYLGKDFDSYPLWVAHYLEEKKPKVHRHWDFWQHSENAHVYGIQGNVDFNVFGGDSIAFRRLLIKE</sequence>
<dbReference type="GO" id="GO:0009253">
    <property type="term" value="P:peptidoglycan catabolic process"/>
    <property type="evidence" value="ECO:0007669"/>
    <property type="project" value="InterPro"/>
</dbReference>
<reference evidence="4 5" key="1">
    <citation type="submission" date="2018-09" db="EMBL/GenBank/DDBJ databases">
        <title>Arachidicoccus sp. nov., a bacterium isolated from soil.</title>
        <authorList>
            <person name="Weon H.-Y."/>
            <person name="Kwon S.-W."/>
            <person name="Lee S.A."/>
        </authorList>
    </citation>
    <scope>NUCLEOTIDE SEQUENCE [LARGE SCALE GENOMIC DNA]</scope>
    <source>
        <strain evidence="4 5">KIS59-12</strain>
    </source>
</reference>
<organism evidence="4 5">
    <name type="scientific">Arachidicoccus soli</name>
    <dbReference type="NCBI Taxonomy" id="2341117"/>
    <lineage>
        <taxon>Bacteria</taxon>
        <taxon>Pseudomonadati</taxon>
        <taxon>Bacteroidota</taxon>
        <taxon>Chitinophagia</taxon>
        <taxon>Chitinophagales</taxon>
        <taxon>Chitinophagaceae</taxon>
        <taxon>Arachidicoccus</taxon>
    </lineage>
</organism>
<keyword evidence="3" id="KW-0326">Glycosidase</keyword>
<dbReference type="OrthoDB" id="9798192at2"/>
<dbReference type="GO" id="GO:0016998">
    <property type="term" value="P:cell wall macromolecule catabolic process"/>
    <property type="evidence" value="ECO:0007669"/>
    <property type="project" value="InterPro"/>
</dbReference>
<dbReference type="InterPro" id="IPR018077">
    <property type="entry name" value="Glyco_hydro_fam25_subgr"/>
</dbReference>
<dbReference type="EMBL" id="CP032489">
    <property type="protein sequence ID" value="AYD46727.1"/>
    <property type="molecule type" value="Genomic_DNA"/>
</dbReference>
<dbReference type="SMART" id="SM00641">
    <property type="entry name" value="Glyco_25"/>
    <property type="match status" value="1"/>
</dbReference>
<dbReference type="InterPro" id="IPR017853">
    <property type="entry name" value="GH"/>
</dbReference>
<dbReference type="AlphaFoldDB" id="A0A386HLF2"/>
<dbReference type="GO" id="GO:0016052">
    <property type="term" value="P:carbohydrate catabolic process"/>
    <property type="evidence" value="ECO:0007669"/>
    <property type="project" value="TreeGrafter"/>
</dbReference>
<name>A0A386HLF2_9BACT</name>
<evidence type="ECO:0000313" key="5">
    <source>
        <dbReference type="Proteomes" id="UP000266118"/>
    </source>
</evidence>
<comment type="similarity">
    <text evidence="1">Belongs to the glycosyl hydrolase 25 family.</text>
</comment>
<keyword evidence="5" id="KW-1185">Reference proteome</keyword>
<dbReference type="PANTHER" id="PTHR34135:SF2">
    <property type="entry name" value="LYSOZYME"/>
    <property type="match status" value="1"/>
</dbReference>
<proteinExistence type="inferred from homology"/>
<dbReference type="KEGG" id="ark:D6B99_03295"/>
<accession>A0A386HLF2</accession>
<keyword evidence="2 4" id="KW-0378">Hydrolase</keyword>
<evidence type="ECO:0000313" key="4">
    <source>
        <dbReference type="EMBL" id="AYD46727.1"/>
    </source>
</evidence>
<evidence type="ECO:0000256" key="2">
    <source>
        <dbReference type="ARBA" id="ARBA00022801"/>
    </source>
</evidence>
<protein>
    <submittedName>
        <fullName evidence="4">Glycoside hydrolase family 25 protein</fullName>
    </submittedName>
</protein>
<dbReference type="InterPro" id="IPR002053">
    <property type="entry name" value="Glyco_hydro_25"/>
</dbReference>